<evidence type="ECO:0000313" key="1">
    <source>
        <dbReference type="EMBL" id="KAG0555538.1"/>
    </source>
</evidence>
<accession>A0A8T0GCH6</accession>
<dbReference type="Proteomes" id="UP000822688">
    <property type="component" value="Chromosome 12"/>
</dbReference>
<reference evidence="1" key="1">
    <citation type="submission" date="2020-06" db="EMBL/GenBank/DDBJ databases">
        <title>WGS assembly of Ceratodon purpureus strain R40.</title>
        <authorList>
            <person name="Carey S.B."/>
            <person name="Jenkins J."/>
            <person name="Shu S."/>
            <person name="Lovell J.T."/>
            <person name="Sreedasyam A."/>
            <person name="Maumus F."/>
            <person name="Tiley G.P."/>
            <person name="Fernandez-Pozo N."/>
            <person name="Barry K."/>
            <person name="Chen C."/>
            <person name="Wang M."/>
            <person name="Lipzen A."/>
            <person name="Daum C."/>
            <person name="Saski C.A."/>
            <person name="Payton A.C."/>
            <person name="Mcbreen J.C."/>
            <person name="Conrad R.E."/>
            <person name="Kollar L.M."/>
            <person name="Olsson S."/>
            <person name="Huttunen S."/>
            <person name="Landis J.B."/>
            <person name="Wickett N.J."/>
            <person name="Johnson M.G."/>
            <person name="Rensing S.A."/>
            <person name="Grimwood J."/>
            <person name="Schmutz J."/>
            <person name="Mcdaniel S.F."/>
        </authorList>
    </citation>
    <scope>NUCLEOTIDE SEQUENCE</scope>
    <source>
        <strain evidence="1">R40</strain>
    </source>
</reference>
<keyword evidence="2" id="KW-1185">Reference proteome</keyword>
<comment type="caution">
    <text evidence="1">The sequence shown here is derived from an EMBL/GenBank/DDBJ whole genome shotgun (WGS) entry which is preliminary data.</text>
</comment>
<proteinExistence type="predicted"/>
<evidence type="ECO:0000313" key="2">
    <source>
        <dbReference type="Proteomes" id="UP000822688"/>
    </source>
</evidence>
<sequence>MHSHLLLLLLLFLLLLLLLLRLLPSHIAFHKSVAHVLSNHATLLPTPPMRHLRKFIPKLALKLGHSSKPEKPTSSNQSLSIPQLQTSHHIHFLAKWSLHQLPLSLSLCKLPSIHESSQHHVSYHFIQTNSTSSKNKKKSTQILT</sequence>
<name>A0A8T0GCH6_CERPU</name>
<organism evidence="1 2">
    <name type="scientific">Ceratodon purpureus</name>
    <name type="common">Fire moss</name>
    <name type="synonym">Dicranum purpureum</name>
    <dbReference type="NCBI Taxonomy" id="3225"/>
    <lineage>
        <taxon>Eukaryota</taxon>
        <taxon>Viridiplantae</taxon>
        <taxon>Streptophyta</taxon>
        <taxon>Embryophyta</taxon>
        <taxon>Bryophyta</taxon>
        <taxon>Bryophytina</taxon>
        <taxon>Bryopsida</taxon>
        <taxon>Dicranidae</taxon>
        <taxon>Pseudoditrichales</taxon>
        <taxon>Ditrichaceae</taxon>
        <taxon>Ceratodon</taxon>
    </lineage>
</organism>
<dbReference type="EMBL" id="CM026433">
    <property type="protein sequence ID" value="KAG0555538.1"/>
    <property type="molecule type" value="Genomic_DNA"/>
</dbReference>
<dbReference type="AlphaFoldDB" id="A0A8T0GCH6"/>
<gene>
    <name evidence="1" type="ORF">KC19_12G176400</name>
</gene>
<protein>
    <submittedName>
        <fullName evidence="1">Uncharacterized protein</fullName>
    </submittedName>
</protein>